<protein>
    <submittedName>
        <fullName evidence="1">Uncharacterized protein</fullName>
    </submittedName>
</protein>
<dbReference type="EnsemblPlants" id="OMERI03G27100.1">
    <property type="protein sequence ID" value="OMERI03G27100.1"/>
    <property type="gene ID" value="OMERI03G27100"/>
</dbReference>
<name>A0A0E0D529_9ORYZ</name>
<dbReference type="HOGENOM" id="CLU_3360520_0_0_1"/>
<dbReference type="Proteomes" id="UP000008021">
    <property type="component" value="Chromosome 3"/>
</dbReference>
<dbReference type="Gramene" id="OMERI03G27100.1">
    <property type="protein sequence ID" value="OMERI03G27100.1"/>
    <property type="gene ID" value="OMERI03G27100"/>
</dbReference>
<organism evidence="1">
    <name type="scientific">Oryza meridionalis</name>
    <dbReference type="NCBI Taxonomy" id="40149"/>
    <lineage>
        <taxon>Eukaryota</taxon>
        <taxon>Viridiplantae</taxon>
        <taxon>Streptophyta</taxon>
        <taxon>Embryophyta</taxon>
        <taxon>Tracheophyta</taxon>
        <taxon>Spermatophyta</taxon>
        <taxon>Magnoliopsida</taxon>
        <taxon>Liliopsida</taxon>
        <taxon>Poales</taxon>
        <taxon>Poaceae</taxon>
        <taxon>BOP clade</taxon>
        <taxon>Oryzoideae</taxon>
        <taxon>Oryzeae</taxon>
        <taxon>Oryzinae</taxon>
        <taxon>Oryza</taxon>
    </lineage>
</organism>
<keyword evidence="2" id="KW-1185">Reference proteome</keyword>
<reference evidence="1" key="1">
    <citation type="submission" date="2015-04" db="UniProtKB">
        <authorList>
            <consortium name="EnsemblPlants"/>
        </authorList>
    </citation>
    <scope>IDENTIFICATION</scope>
</reference>
<dbReference type="AlphaFoldDB" id="A0A0E0D529"/>
<accession>A0A0E0D529</accession>
<reference evidence="1" key="2">
    <citation type="submission" date="2018-05" db="EMBL/GenBank/DDBJ databases">
        <title>OmerRS3 (Oryza meridionalis Reference Sequence Version 3).</title>
        <authorList>
            <person name="Zhang J."/>
            <person name="Kudrna D."/>
            <person name="Lee S."/>
            <person name="Talag J."/>
            <person name="Welchert J."/>
            <person name="Wing R.A."/>
        </authorList>
    </citation>
    <scope>NUCLEOTIDE SEQUENCE [LARGE SCALE GENOMIC DNA]</scope>
    <source>
        <strain evidence="1">cv. OR44</strain>
    </source>
</reference>
<sequence>MRKSRILPAGDGDCCGNVELARIVAHHVFFLYIVCS</sequence>
<evidence type="ECO:0000313" key="2">
    <source>
        <dbReference type="Proteomes" id="UP000008021"/>
    </source>
</evidence>
<proteinExistence type="predicted"/>
<evidence type="ECO:0000313" key="1">
    <source>
        <dbReference type="EnsemblPlants" id="OMERI03G27100.1"/>
    </source>
</evidence>